<feature type="transmembrane region" description="Helical" evidence="1">
    <location>
        <begin position="180"/>
        <end position="205"/>
    </location>
</feature>
<evidence type="ECO:0000313" key="4">
    <source>
        <dbReference type="Proteomes" id="UP001215598"/>
    </source>
</evidence>
<organism evidence="3 4">
    <name type="scientific">Mycena metata</name>
    <dbReference type="NCBI Taxonomy" id="1033252"/>
    <lineage>
        <taxon>Eukaryota</taxon>
        <taxon>Fungi</taxon>
        <taxon>Dikarya</taxon>
        <taxon>Basidiomycota</taxon>
        <taxon>Agaricomycotina</taxon>
        <taxon>Agaricomycetes</taxon>
        <taxon>Agaricomycetidae</taxon>
        <taxon>Agaricales</taxon>
        <taxon>Marasmiineae</taxon>
        <taxon>Mycenaceae</taxon>
        <taxon>Mycena</taxon>
    </lineage>
</organism>
<dbReference type="AlphaFoldDB" id="A0AAD7IQ59"/>
<keyword evidence="1" id="KW-0812">Transmembrane</keyword>
<evidence type="ECO:0000313" key="3">
    <source>
        <dbReference type="EMBL" id="KAJ7747239.1"/>
    </source>
</evidence>
<feature type="domain" description="DUF6533" evidence="2">
    <location>
        <begin position="12"/>
        <end position="57"/>
    </location>
</feature>
<evidence type="ECO:0000259" key="2">
    <source>
        <dbReference type="Pfam" id="PF20151"/>
    </source>
</evidence>
<keyword evidence="1" id="KW-0472">Membrane</keyword>
<feature type="transmembrane region" description="Helical" evidence="1">
    <location>
        <begin position="93"/>
        <end position="115"/>
    </location>
</feature>
<sequence length="291" mass="32613">MSAEGAIFATRYVSAVGVTTLLYDHVLTSGDEFSLIWLNPAAGVKYRAIFVFNRYVTEAVSLYAAYMLSGGSFNVTTELSKISLGTRGGYLPFYFFIKLSVTTPFRVFLFTDSVLKVILAMRVYTLWDYRDKIKWFLLGTFGAAFTISLAFSIVTVLQVQSSSAFYDLVIRMCGITQKPWALSVVLGVWVLFDFLVIILAVANALEIPHHTDAEVMASLQQDGARMFLCLLALRLGNFIVLLVADPAYCFVTFTVLWAMCSIVSSRLQLRVERLRFTRSRFGGLSTHFISF</sequence>
<evidence type="ECO:0000256" key="1">
    <source>
        <dbReference type="SAM" id="Phobius"/>
    </source>
</evidence>
<protein>
    <recommendedName>
        <fullName evidence="2">DUF6533 domain-containing protein</fullName>
    </recommendedName>
</protein>
<keyword evidence="1" id="KW-1133">Transmembrane helix</keyword>
<dbReference type="Proteomes" id="UP001215598">
    <property type="component" value="Unassembled WGS sequence"/>
</dbReference>
<keyword evidence="4" id="KW-1185">Reference proteome</keyword>
<proteinExistence type="predicted"/>
<comment type="caution">
    <text evidence="3">The sequence shown here is derived from an EMBL/GenBank/DDBJ whole genome shotgun (WGS) entry which is preliminary data.</text>
</comment>
<name>A0AAD7IQ59_9AGAR</name>
<accession>A0AAD7IQ59</accession>
<dbReference type="EMBL" id="JARKIB010000077">
    <property type="protein sequence ID" value="KAJ7747239.1"/>
    <property type="molecule type" value="Genomic_DNA"/>
</dbReference>
<dbReference type="InterPro" id="IPR045340">
    <property type="entry name" value="DUF6533"/>
</dbReference>
<feature type="transmembrane region" description="Helical" evidence="1">
    <location>
        <begin position="55"/>
        <end position="73"/>
    </location>
</feature>
<reference evidence="3" key="1">
    <citation type="submission" date="2023-03" db="EMBL/GenBank/DDBJ databases">
        <title>Massive genome expansion in bonnet fungi (Mycena s.s.) driven by repeated elements and novel gene families across ecological guilds.</title>
        <authorList>
            <consortium name="Lawrence Berkeley National Laboratory"/>
            <person name="Harder C.B."/>
            <person name="Miyauchi S."/>
            <person name="Viragh M."/>
            <person name="Kuo A."/>
            <person name="Thoen E."/>
            <person name="Andreopoulos B."/>
            <person name="Lu D."/>
            <person name="Skrede I."/>
            <person name="Drula E."/>
            <person name="Henrissat B."/>
            <person name="Morin E."/>
            <person name="Kohler A."/>
            <person name="Barry K."/>
            <person name="LaButti K."/>
            <person name="Morin E."/>
            <person name="Salamov A."/>
            <person name="Lipzen A."/>
            <person name="Mereny Z."/>
            <person name="Hegedus B."/>
            <person name="Baldrian P."/>
            <person name="Stursova M."/>
            <person name="Weitz H."/>
            <person name="Taylor A."/>
            <person name="Grigoriev I.V."/>
            <person name="Nagy L.G."/>
            <person name="Martin F."/>
            <person name="Kauserud H."/>
        </authorList>
    </citation>
    <scope>NUCLEOTIDE SEQUENCE</scope>
    <source>
        <strain evidence="3">CBHHK182m</strain>
    </source>
</reference>
<feature type="transmembrane region" description="Helical" evidence="1">
    <location>
        <begin position="135"/>
        <end position="160"/>
    </location>
</feature>
<dbReference type="Pfam" id="PF20151">
    <property type="entry name" value="DUF6533"/>
    <property type="match status" value="1"/>
</dbReference>
<gene>
    <name evidence="3" type="ORF">B0H16DRAFT_1851222</name>
</gene>